<feature type="transmembrane region" description="Helical" evidence="1">
    <location>
        <begin position="20"/>
        <end position="44"/>
    </location>
</feature>
<gene>
    <name evidence="2" type="ORF">LR394_11545</name>
</gene>
<dbReference type="AlphaFoldDB" id="A0A9X1NAD1"/>
<protein>
    <submittedName>
        <fullName evidence="2">Flp family type IVb pilin</fullName>
    </submittedName>
</protein>
<reference evidence="2" key="1">
    <citation type="submission" date="2021-11" db="EMBL/GenBank/DDBJ databases">
        <title>Streptomyces corallinus and Kineosporia corallina sp. nov., two new coral-derived marine actinobacteria.</title>
        <authorList>
            <person name="Buangrab K."/>
            <person name="Sutthacheep M."/>
            <person name="Yeemin T."/>
            <person name="Harunari E."/>
            <person name="Igarashi Y."/>
            <person name="Sripreechasak P."/>
            <person name="Kanchanasin P."/>
            <person name="Tanasupawat S."/>
            <person name="Phongsopitanun W."/>
        </authorList>
    </citation>
    <scope>NUCLEOTIDE SEQUENCE</scope>
    <source>
        <strain evidence="2">JCM 31032</strain>
    </source>
</reference>
<organism evidence="2 3">
    <name type="scientific">Kineosporia babensis</name>
    <dbReference type="NCBI Taxonomy" id="499548"/>
    <lineage>
        <taxon>Bacteria</taxon>
        <taxon>Bacillati</taxon>
        <taxon>Actinomycetota</taxon>
        <taxon>Actinomycetes</taxon>
        <taxon>Kineosporiales</taxon>
        <taxon>Kineosporiaceae</taxon>
        <taxon>Kineosporia</taxon>
    </lineage>
</organism>
<accession>A0A9X1NAD1</accession>
<keyword evidence="3" id="KW-1185">Reference proteome</keyword>
<keyword evidence="1" id="KW-0472">Membrane</keyword>
<name>A0A9X1NAD1_9ACTN</name>
<dbReference type="Proteomes" id="UP001138997">
    <property type="component" value="Unassembled WGS sequence"/>
</dbReference>
<keyword evidence="1" id="KW-1133">Transmembrane helix</keyword>
<comment type="caution">
    <text evidence="2">The sequence shown here is derived from an EMBL/GenBank/DDBJ whole genome shotgun (WGS) entry which is preliminary data.</text>
</comment>
<dbReference type="RefSeq" id="WP_231440826.1">
    <property type="nucleotide sequence ID" value="NZ_JAJOMB010000005.1"/>
</dbReference>
<proteinExistence type="predicted"/>
<evidence type="ECO:0000313" key="2">
    <source>
        <dbReference type="EMBL" id="MCD5311537.1"/>
    </source>
</evidence>
<keyword evidence="1" id="KW-0812">Transmembrane</keyword>
<dbReference type="EMBL" id="JAJOMB010000005">
    <property type="protein sequence ID" value="MCD5311537.1"/>
    <property type="molecule type" value="Genomic_DNA"/>
</dbReference>
<evidence type="ECO:0000313" key="3">
    <source>
        <dbReference type="Proteomes" id="UP001138997"/>
    </source>
</evidence>
<dbReference type="InterPro" id="IPR007047">
    <property type="entry name" value="Flp_Fap"/>
</dbReference>
<evidence type="ECO:0000256" key="1">
    <source>
        <dbReference type="SAM" id="Phobius"/>
    </source>
</evidence>
<sequence length="76" mass="7752">MLTRLRKVLSSARDRGASAVEYGLMVAAIAAVIVAVVFGLGTVVSKTFNKTCSEFSAGTQAELPAGCEAAGDGEDD</sequence>
<dbReference type="Pfam" id="PF04964">
    <property type="entry name" value="Flp_Fap"/>
    <property type="match status" value="1"/>
</dbReference>